<dbReference type="GO" id="GO:0035418">
    <property type="term" value="P:protein localization to synapse"/>
    <property type="evidence" value="ECO:0007669"/>
    <property type="project" value="TreeGrafter"/>
</dbReference>
<dbReference type="GO" id="GO:0008298">
    <property type="term" value="P:intracellular mRNA localization"/>
    <property type="evidence" value="ECO:0007669"/>
    <property type="project" value="TreeGrafter"/>
</dbReference>
<dbReference type="GO" id="GO:0032839">
    <property type="term" value="C:dendrite cytoplasm"/>
    <property type="evidence" value="ECO:0007669"/>
    <property type="project" value="GOC"/>
</dbReference>
<proteinExistence type="predicted"/>
<keyword evidence="1" id="KW-0694">RNA-binding</keyword>
<dbReference type="GO" id="GO:0098964">
    <property type="term" value="P:anterograde dendritic transport of messenger ribonucleoprotein complex"/>
    <property type="evidence" value="ECO:0007669"/>
    <property type="project" value="TreeGrafter"/>
</dbReference>
<dbReference type="KEGG" id="bgt:106051438"/>
<dbReference type="InterPro" id="IPR051740">
    <property type="entry name" value="DRBM-containing_protein"/>
</dbReference>
<dbReference type="PROSITE" id="PS50137">
    <property type="entry name" value="DS_RBD"/>
    <property type="match status" value="1"/>
</dbReference>
<organism evidence="3 4">
    <name type="scientific">Biomphalaria glabrata</name>
    <name type="common">Bloodfluke planorb</name>
    <name type="synonym">Freshwater snail</name>
    <dbReference type="NCBI Taxonomy" id="6526"/>
    <lineage>
        <taxon>Eukaryota</taxon>
        <taxon>Metazoa</taxon>
        <taxon>Spiralia</taxon>
        <taxon>Lophotrochozoa</taxon>
        <taxon>Mollusca</taxon>
        <taxon>Gastropoda</taxon>
        <taxon>Heterobranchia</taxon>
        <taxon>Euthyneura</taxon>
        <taxon>Panpulmonata</taxon>
        <taxon>Hygrophila</taxon>
        <taxon>Lymnaeoidea</taxon>
        <taxon>Planorbidae</taxon>
        <taxon>Biomphalaria</taxon>
    </lineage>
</organism>
<dbReference type="GO" id="GO:0005886">
    <property type="term" value="C:plasma membrane"/>
    <property type="evidence" value="ECO:0007669"/>
    <property type="project" value="TreeGrafter"/>
</dbReference>
<dbReference type="GO" id="GO:0010494">
    <property type="term" value="C:cytoplasmic stress granule"/>
    <property type="evidence" value="ECO:0007669"/>
    <property type="project" value="TreeGrafter"/>
</dbReference>
<feature type="domain" description="DRBM" evidence="2">
    <location>
        <begin position="1"/>
        <end position="66"/>
    </location>
</feature>
<dbReference type="SMART" id="SM00358">
    <property type="entry name" value="DSRM"/>
    <property type="match status" value="1"/>
</dbReference>
<dbReference type="GO" id="GO:0003729">
    <property type="term" value="F:mRNA binding"/>
    <property type="evidence" value="ECO:0007669"/>
    <property type="project" value="TreeGrafter"/>
</dbReference>
<dbReference type="PANTHER" id="PTHR46054:SF3">
    <property type="entry name" value="MATERNAL EFFECT PROTEIN STAUFEN"/>
    <property type="match status" value="1"/>
</dbReference>
<dbReference type="GO" id="GO:0043025">
    <property type="term" value="C:neuronal cell body"/>
    <property type="evidence" value="ECO:0007669"/>
    <property type="project" value="TreeGrafter"/>
</dbReference>
<dbReference type="SUPFAM" id="SSF54768">
    <property type="entry name" value="dsRNA-binding domain-like"/>
    <property type="match status" value="1"/>
</dbReference>
<name>A0A2C9M153_BIOGL</name>
<evidence type="ECO:0000259" key="2">
    <source>
        <dbReference type="PROSITE" id="PS50137"/>
    </source>
</evidence>
<evidence type="ECO:0000256" key="1">
    <source>
        <dbReference type="PROSITE-ProRule" id="PRU00266"/>
    </source>
</evidence>
<dbReference type="InterPro" id="IPR014720">
    <property type="entry name" value="dsRBD_dom"/>
</dbReference>
<gene>
    <name evidence="3" type="primary">106051438</name>
</gene>
<dbReference type="VEuPathDB" id="VectorBase:BGLAX_041486"/>
<dbReference type="GO" id="GO:0003725">
    <property type="term" value="F:double-stranded RNA binding"/>
    <property type="evidence" value="ECO:0007669"/>
    <property type="project" value="TreeGrafter"/>
</dbReference>
<protein>
    <recommendedName>
        <fullName evidence="2">DRBM domain-containing protein</fullName>
    </recommendedName>
</protein>
<dbReference type="VEuPathDB" id="VectorBase:BGLB037333"/>
<dbReference type="EnsemblMetazoa" id="BGLB037333-RA">
    <property type="protein sequence ID" value="BGLB037333-PA"/>
    <property type="gene ID" value="BGLB037333"/>
</dbReference>
<dbReference type="STRING" id="6526.A0A2C9M153"/>
<dbReference type="PANTHER" id="PTHR46054">
    <property type="entry name" value="MATERNAL EFFECT PROTEIN STAUFEN"/>
    <property type="match status" value="1"/>
</dbReference>
<sequence length="155" mass="17512">MCLINELARFNKISHQYTLVDEQGPAHKKTFYVKLKLGEEEYPASGESIKKAQHAAAAIALDSTKYPQPPPKPARFCSSNSVDSGDENITPTVELNALAMKRGEAAVYKAIEPQQPPYFQPGMDYRGLYSQRWPELLNKSKLFFLEICLITWMQS</sequence>
<accession>A0A2C9M153</accession>
<dbReference type="GO" id="GO:0007281">
    <property type="term" value="P:germ cell development"/>
    <property type="evidence" value="ECO:0007669"/>
    <property type="project" value="TreeGrafter"/>
</dbReference>
<dbReference type="CDD" id="cd19857">
    <property type="entry name" value="DSRM_STAU_rpt1"/>
    <property type="match status" value="1"/>
</dbReference>
<dbReference type="Pfam" id="PF00035">
    <property type="entry name" value="dsrm"/>
    <property type="match status" value="1"/>
</dbReference>
<reference evidence="3" key="1">
    <citation type="submission" date="2020-05" db="UniProtKB">
        <authorList>
            <consortium name="EnsemblMetazoa"/>
        </authorList>
    </citation>
    <scope>IDENTIFICATION</scope>
    <source>
        <strain evidence="3">BB02</strain>
    </source>
</reference>
<dbReference type="AlphaFoldDB" id="A0A2C9M153"/>
<dbReference type="Proteomes" id="UP000076420">
    <property type="component" value="Unassembled WGS sequence"/>
</dbReference>
<evidence type="ECO:0000313" key="4">
    <source>
        <dbReference type="Proteomes" id="UP000076420"/>
    </source>
</evidence>
<evidence type="ECO:0000313" key="3">
    <source>
        <dbReference type="EnsemblMetazoa" id="BGLB037333-PA"/>
    </source>
</evidence>
<dbReference type="Gene3D" id="3.30.160.20">
    <property type="match status" value="1"/>
</dbReference>